<evidence type="ECO:0000256" key="2">
    <source>
        <dbReference type="SAM" id="MobiDB-lite"/>
    </source>
</evidence>
<dbReference type="Pfam" id="PF09736">
    <property type="entry name" value="Bud13"/>
    <property type="match status" value="1"/>
</dbReference>
<dbReference type="PANTHER" id="PTHR31809:SF0">
    <property type="entry name" value="BUD13 HOMOLOG"/>
    <property type="match status" value="1"/>
</dbReference>
<feature type="region of interest" description="Disordered" evidence="2">
    <location>
        <begin position="1"/>
        <end position="265"/>
    </location>
</feature>
<evidence type="ECO:0008006" key="5">
    <source>
        <dbReference type="Google" id="ProtNLM"/>
    </source>
</evidence>
<dbReference type="GO" id="GO:0003723">
    <property type="term" value="F:RNA binding"/>
    <property type="evidence" value="ECO:0007669"/>
    <property type="project" value="TreeGrafter"/>
</dbReference>
<feature type="compositionally biased region" description="Basic residues" evidence="2">
    <location>
        <begin position="135"/>
        <end position="149"/>
    </location>
</feature>
<dbReference type="GO" id="GO:0000398">
    <property type="term" value="P:mRNA splicing, via spliceosome"/>
    <property type="evidence" value="ECO:0007669"/>
    <property type="project" value="TreeGrafter"/>
</dbReference>
<name>A0A6V1PRD0_HETAK</name>
<dbReference type="EMBL" id="HBIU01019776">
    <property type="protein sequence ID" value="CAE0630498.1"/>
    <property type="molecule type" value="Transcribed_RNA"/>
</dbReference>
<accession>A0A6V1PRD0</accession>
<dbReference type="GO" id="GO:0070274">
    <property type="term" value="C:RES complex"/>
    <property type="evidence" value="ECO:0007669"/>
    <property type="project" value="TreeGrafter"/>
</dbReference>
<dbReference type="InterPro" id="IPR018609">
    <property type="entry name" value="Bud13"/>
</dbReference>
<feature type="compositionally biased region" description="Basic and acidic residues" evidence="2">
    <location>
        <begin position="30"/>
        <end position="44"/>
    </location>
</feature>
<comment type="similarity">
    <text evidence="1">Belongs to the CWC26 family.</text>
</comment>
<dbReference type="InterPro" id="IPR051112">
    <property type="entry name" value="CWC26_splicing_factor"/>
</dbReference>
<feature type="compositionally biased region" description="Basic and acidic residues" evidence="2">
    <location>
        <begin position="280"/>
        <end position="292"/>
    </location>
</feature>
<feature type="compositionally biased region" description="Basic and acidic residues" evidence="2">
    <location>
        <begin position="205"/>
        <end position="214"/>
    </location>
</feature>
<feature type="region of interest" description="Disordered" evidence="2">
    <location>
        <begin position="353"/>
        <end position="386"/>
    </location>
</feature>
<protein>
    <recommendedName>
        <fullName evidence="5">BUD13 homolog</fullName>
    </recommendedName>
</protein>
<gene>
    <name evidence="3" type="ORF">HAKA00212_LOCUS9193</name>
    <name evidence="4" type="ORF">HAKA00212_LOCUS9194</name>
</gene>
<feature type="compositionally biased region" description="Low complexity" evidence="2">
    <location>
        <begin position="237"/>
        <end position="247"/>
    </location>
</feature>
<proteinExistence type="inferred from homology"/>
<evidence type="ECO:0000313" key="4">
    <source>
        <dbReference type="EMBL" id="CAE0630498.1"/>
    </source>
</evidence>
<dbReference type="EMBL" id="HBIU01019775">
    <property type="protein sequence ID" value="CAE0630497.1"/>
    <property type="molecule type" value="Transcribed_RNA"/>
</dbReference>
<dbReference type="PANTHER" id="PTHR31809">
    <property type="entry name" value="BUD13 HOMOLOG"/>
    <property type="match status" value="1"/>
</dbReference>
<evidence type="ECO:0000313" key="3">
    <source>
        <dbReference type="EMBL" id="CAE0630497.1"/>
    </source>
</evidence>
<sequence length="422" mass="48559">MYDAEEEGPQMVEGAEADASSAKKNVGKWETVENSKQADDESPPRRRRLDSPDASPPRRRKRDSPDASPPRRKRQDSPDQSPPRRKRQDSPDASPPRRKRHDSPDASPPQRKRQDSPAASPPRRKRQDSPDASPPRRKRQDASPRRRRRQDSPGAGRRRHESQTSEPQRRKRRDSSDESPPRKGKGSLDSSSENPKKKKDRKERKKDEEKDLRRQKMSSGHASGLQSGAEFKEIEQQVRAARAAELAGADEEVSGRNAGTVYRDKRGRKLDMLTQFMEQQEAKDGKKKREEQEQFEWGRGAVQKRRERDFQEELREIQAQPFARYRDDEKLNQAAKEEIHADDPMAAYMLKKRRQERAAAGGGPARPEYKGPPPPPNRYGLRPGYRWDGHDRGNGFEARVLGKAADRQVFNERKYNWSVSDM</sequence>
<dbReference type="GO" id="GO:0005684">
    <property type="term" value="C:U2-type spliceosomal complex"/>
    <property type="evidence" value="ECO:0007669"/>
    <property type="project" value="TreeGrafter"/>
</dbReference>
<reference evidence="3" key="1">
    <citation type="submission" date="2021-01" db="EMBL/GenBank/DDBJ databases">
        <authorList>
            <person name="Corre E."/>
            <person name="Pelletier E."/>
            <person name="Niang G."/>
            <person name="Scheremetjew M."/>
            <person name="Finn R."/>
            <person name="Kale V."/>
            <person name="Holt S."/>
            <person name="Cochrane G."/>
            <person name="Meng A."/>
            <person name="Brown T."/>
            <person name="Cohen L."/>
        </authorList>
    </citation>
    <scope>NUCLEOTIDE SEQUENCE</scope>
    <source>
        <strain evidence="3">CCMP3107</strain>
    </source>
</reference>
<feature type="compositionally biased region" description="Polar residues" evidence="2">
    <location>
        <begin position="217"/>
        <end position="226"/>
    </location>
</feature>
<evidence type="ECO:0000256" key="1">
    <source>
        <dbReference type="ARBA" id="ARBA00011069"/>
    </source>
</evidence>
<feature type="region of interest" description="Disordered" evidence="2">
    <location>
        <begin position="278"/>
        <end position="310"/>
    </location>
</feature>
<organism evidence="3">
    <name type="scientific">Heterosigma akashiwo</name>
    <name type="common">Chromophytic alga</name>
    <name type="synonym">Heterosigma carterae</name>
    <dbReference type="NCBI Taxonomy" id="2829"/>
    <lineage>
        <taxon>Eukaryota</taxon>
        <taxon>Sar</taxon>
        <taxon>Stramenopiles</taxon>
        <taxon>Ochrophyta</taxon>
        <taxon>Raphidophyceae</taxon>
        <taxon>Chattonellales</taxon>
        <taxon>Chattonellaceae</taxon>
        <taxon>Heterosigma</taxon>
    </lineage>
</organism>
<dbReference type="AlphaFoldDB" id="A0A6V1PRD0"/>